<accession>A0A8S5NIZ1</accession>
<organism evidence="1">
    <name type="scientific">Siphoviridae sp. ctK0l2</name>
    <dbReference type="NCBI Taxonomy" id="2826243"/>
    <lineage>
        <taxon>Viruses</taxon>
        <taxon>Duplodnaviria</taxon>
        <taxon>Heunggongvirae</taxon>
        <taxon>Uroviricota</taxon>
        <taxon>Caudoviricetes</taxon>
    </lineage>
</organism>
<evidence type="ECO:0000313" key="1">
    <source>
        <dbReference type="EMBL" id="DAD94773.1"/>
    </source>
</evidence>
<proteinExistence type="predicted"/>
<reference evidence="1" key="1">
    <citation type="journal article" date="2021" name="Proc. Natl. Acad. Sci. U.S.A.">
        <title>A Catalog of Tens of Thousands of Viruses from Human Metagenomes Reveals Hidden Associations with Chronic Diseases.</title>
        <authorList>
            <person name="Tisza M.J."/>
            <person name="Buck C.B."/>
        </authorList>
    </citation>
    <scope>NUCLEOTIDE SEQUENCE</scope>
    <source>
        <strain evidence="1">CtK0l2</strain>
    </source>
</reference>
<name>A0A8S5NIZ1_9CAUD</name>
<protein>
    <submittedName>
        <fullName evidence="1">Uncharacterized protein</fullName>
    </submittedName>
</protein>
<sequence>MVRKYKTTTVKPAAPKLTPSKENKIKVAIMNLKLTVGSQEMTFKSPLAEQILAKVKHIIVGREQVQYFDKADNKFKSFTYCCGDKYEVSFTTEERTLQTTEVDCYKFPITYEGDK</sequence>
<dbReference type="EMBL" id="BK015181">
    <property type="protein sequence ID" value="DAD94773.1"/>
    <property type="molecule type" value="Genomic_DNA"/>
</dbReference>